<dbReference type="Pfam" id="PF13621">
    <property type="entry name" value="Cupin_8"/>
    <property type="match status" value="1"/>
</dbReference>
<reference evidence="3" key="1">
    <citation type="journal article" date="2015" name="PLoS Genet.">
        <title>Genome Sequence and Transcriptome Analyses of Chrysochromulina tobin: Metabolic Tools for Enhanced Algal Fitness in the Prominent Order Prymnesiales (Haptophyceae).</title>
        <authorList>
            <person name="Hovde B.T."/>
            <person name="Deodato C.R."/>
            <person name="Hunsperger H.M."/>
            <person name="Ryken S.A."/>
            <person name="Yost W."/>
            <person name="Jha R.K."/>
            <person name="Patterson J."/>
            <person name="Monnat R.J. Jr."/>
            <person name="Barlow S.B."/>
            <person name="Starkenburg S.R."/>
            <person name="Cattolico R.A."/>
        </authorList>
    </citation>
    <scope>NUCLEOTIDE SEQUENCE</scope>
    <source>
        <strain evidence="3">CCMP291</strain>
    </source>
</reference>
<dbReference type="Proteomes" id="UP000037460">
    <property type="component" value="Unassembled WGS sequence"/>
</dbReference>
<dbReference type="InterPro" id="IPR041667">
    <property type="entry name" value="Cupin_8"/>
</dbReference>
<gene>
    <name evidence="2" type="ORF">Ctob_001551</name>
</gene>
<name>A0A0M0JCX7_9EUKA</name>
<dbReference type="AlphaFoldDB" id="A0A0M0JCX7"/>
<dbReference type="InterPro" id="IPR014710">
    <property type="entry name" value="RmlC-like_jellyroll"/>
</dbReference>
<evidence type="ECO:0000313" key="3">
    <source>
        <dbReference type="Proteomes" id="UP000037460"/>
    </source>
</evidence>
<dbReference type="Gene3D" id="2.60.120.10">
    <property type="entry name" value="Jelly Rolls"/>
    <property type="match status" value="1"/>
</dbReference>
<proteinExistence type="predicted"/>
<comment type="caution">
    <text evidence="2">The sequence shown here is derived from an EMBL/GenBank/DDBJ whole genome shotgun (WGS) entry which is preliminary data.</text>
</comment>
<keyword evidence="3" id="KW-1185">Reference proteome</keyword>
<accession>A0A0M0JCX7</accession>
<dbReference type="PANTHER" id="PTHR12461">
    <property type="entry name" value="HYPOXIA-INDUCIBLE FACTOR 1 ALPHA INHIBITOR-RELATED"/>
    <property type="match status" value="1"/>
</dbReference>
<organism evidence="2 3">
    <name type="scientific">Chrysochromulina tobinii</name>
    <dbReference type="NCBI Taxonomy" id="1460289"/>
    <lineage>
        <taxon>Eukaryota</taxon>
        <taxon>Haptista</taxon>
        <taxon>Haptophyta</taxon>
        <taxon>Prymnesiophyceae</taxon>
        <taxon>Prymnesiales</taxon>
        <taxon>Chrysochromulinaceae</taxon>
        <taxon>Chrysochromulina</taxon>
    </lineage>
</organism>
<dbReference type="PANTHER" id="PTHR12461:SF105">
    <property type="entry name" value="HYPOXIA-INDUCIBLE FACTOR 1-ALPHA INHIBITOR"/>
    <property type="match status" value="1"/>
</dbReference>
<dbReference type="PROSITE" id="PS51184">
    <property type="entry name" value="JMJC"/>
    <property type="match status" value="1"/>
</dbReference>
<dbReference type="SUPFAM" id="SSF51197">
    <property type="entry name" value="Clavaminate synthase-like"/>
    <property type="match status" value="1"/>
</dbReference>
<dbReference type="OrthoDB" id="47172at2759"/>
<dbReference type="EMBL" id="JWZX01003114">
    <property type="protein sequence ID" value="KOO24212.1"/>
    <property type="molecule type" value="Genomic_DNA"/>
</dbReference>
<evidence type="ECO:0000313" key="2">
    <source>
        <dbReference type="EMBL" id="KOO24212.1"/>
    </source>
</evidence>
<protein>
    <recommendedName>
        <fullName evidence="1">JmjC domain-containing protein</fullName>
    </recommendedName>
</protein>
<feature type="domain" description="JmjC" evidence="1">
    <location>
        <begin position="1"/>
        <end position="72"/>
    </location>
</feature>
<sequence length="244" mass="26476">MVNVEMPDLSRFPALRRARALEAILEPGDVLWLPRYWWHYVHQLDAPSENISLNFWCGRKGTDRFMQNLRTAPAPSAEEVAVASSEAAATAEAMGRHESERERVEAADDALLEADADLAFSCLHAGRIIESAAVRLLGDDKSKGYLFLSAIAAGADARWPPNATAAISNARRIRSELIGLLGSSVAANALLRMIARDGRLSPGLAPPIEGDIVNTEKGVMTPDEEVTRWFARRGAQGAIVVCTC</sequence>
<evidence type="ECO:0000259" key="1">
    <source>
        <dbReference type="PROSITE" id="PS51184"/>
    </source>
</evidence>
<dbReference type="InterPro" id="IPR003347">
    <property type="entry name" value="JmjC_dom"/>
</dbReference>